<organism evidence="8 9">
    <name type="scientific">Candidatus Tenderia electrophaga</name>
    <dbReference type="NCBI Taxonomy" id="1748243"/>
    <lineage>
        <taxon>Bacteria</taxon>
        <taxon>Pseudomonadati</taxon>
        <taxon>Pseudomonadota</taxon>
        <taxon>Gammaproteobacteria</taxon>
        <taxon>Candidatus Tenderiales</taxon>
        <taxon>Candidatus Tenderiaceae</taxon>
        <taxon>Candidatus Tenderia</taxon>
    </lineage>
</organism>
<dbReference type="InterPro" id="IPR029903">
    <property type="entry name" value="RmlD-like-bd"/>
</dbReference>
<dbReference type="EC" id="1.1.1.133" evidence="3 6"/>
<dbReference type="Proteomes" id="UP000055136">
    <property type="component" value="Chromosome"/>
</dbReference>
<dbReference type="Pfam" id="PF04321">
    <property type="entry name" value="RmlD_sub_bind"/>
    <property type="match status" value="1"/>
</dbReference>
<dbReference type="NCBIfam" id="TIGR01214">
    <property type="entry name" value="rmlD"/>
    <property type="match status" value="1"/>
</dbReference>
<gene>
    <name evidence="8" type="ORF">Tel_02915</name>
</gene>
<keyword evidence="6" id="KW-0560">Oxidoreductase</keyword>
<feature type="domain" description="RmlD-like substrate binding" evidence="7">
    <location>
        <begin position="3"/>
        <end position="290"/>
    </location>
</feature>
<dbReference type="GO" id="GO:0009243">
    <property type="term" value="P:O antigen biosynthetic process"/>
    <property type="evidence" value="ECO:0007669"/>
    <property type="project" value="UniProtKB-UniPathway"/>
</dbReference>
<comment type="pathway">
    <text evidence="1 6">Carbohydrate biosynthesis; dTDP-L-rhamnose biosynthesis.</text>
</comment>
<dbReference type="GO" id="GO:0019305">
    <property type="term" value="P:dTDP-rhamnose biosynthetic process"/>
    <property type="evidence" value="ECO:0007669"/>
    <property type="project" value="UniProtKB-UniPathway"/>
</dbReference>
<dbReference type="GO" id="GO:0008831">
    <property type="term" value="F:dTDP-4-dehydrorhamnose reductase activity"/>
    <property type="evidence" value="ECO:0007669"/>
    <property type="project" value="UniProtKB-EC"/>
</dbReference>
<comment type="similarity">
    <text evidence="2 6">Belongs to the dTDP-4-dehydrorhamnose reductase family.</text>
</comment>
<dbReference type="STRING" id="1748243.Tel_02915"/>
<evidence type="ECO:0000256" key="2">
    <source>
        <dbReference type="ARBA" id="ARBA00010944"/>
    </source>
</evidence>
<dbReference type="InterPro" id="IPR005913">
    <property type="entry name" value="dTDP_dehydrorham_reduct"/>
</dbReference>
<comment type="catalytic activity">
    <reaction evidence="5 6">
        <text>dTDP-beta-L-rhamnose + NADP(+) = dTDP-4-dehydro-beta-L-rhamnose + NADPH + H(+)</text>
        <dbReference type="Rhea" id="RHEA:21796"/>
        <dbReference type="ChEBI" id="CHEBI:15378"/>
        <dbReference type="ChEBI" id="CHEBI:57510"/>
        <dbReference type="ChEBI" id="CHEBI:57783"/>
        <dbReference type="ChEBI" id="CHEBI:58349"/>
        <dbReference type="ChEBI" id="CHEBI:62830"/>
        <dbReference type="EC" id="1.1.1.133"/>
    </reaction>
</comment>
<evidence type="ECO:0000259" key="7">
    <source>
        <dbReference type="Pfam" id="PF04321"/>
    </source>
</evidence>
<evidence type="ECO:0000256" key="3">
    <source>
        <dbReference type="ARBA" id="ARBA00012929"/>
    </source>
</evidence>
<evidence type="ECO:0000313" key="9">
    <source>
        <dbReference type="Proteomes" id="UP000055136"/>
    </source>
</evidence>
<dbReference type="PANTHER" id="PTHR10491">
    <property type="entry name" value="DTDP-4-DEHYDRORHAMNOSE REDUCTASE"/>
    <property type="match status" value="1"/>
</dbReference>
<evidence type="ECO:0000256" key="6">
    <source>
        <dbReference type="RuleBase" id="RU364082"/>
    </source>
</evidence>
<dbReference type="SUPFAM" id="SSF51735">
    <property type="entry name" value="NAD(P)-binding Rossmann-fold domains"/>
    <property type="match status" value="1"/>
</dbReference>
<dbReference type="UniPathway" id="UPA00281"/>
<comment type="cofactor">
    <cofactor evidence="6">
        <name>Mg(2+)</name>
        <dbReference type="ChEBI" id="CHEBI:18420"/>
    </cofactor>
    <text evidence="6">Binds 1 Mg(2+) ion per monomer.</text>
</comment>
<sequence>MSRILVTGRNGQVGYELRRTLVTLGEIIAVDRHELDLGQPEQIRQQIQTIKPDFIVNAAAYTAVDQAESDAETAMRINAIAPGIIAEEAKRIGAAVIHYSTDYVFDGSKTTPYLEIDTPNPVSVYGKTKLAGERAIQAVDVPHLILRTSWVYGKHGKNFYNTILRLAHQREELGIVDDQIGCPTWSRSIAETTAQLIAQQLTQAGGDYFDECRGIYNLVSNGQVSWHGFAKRFLELDPNREQQTLKRLKAIGTADYPTPATRPAYSVMSTEKLLGTFKLQMPSWELGVQLISESP</sequence>
<keyword evidence="6" id="KW-0521">NADP</keyword>
<evidence type="ECO:0000256" key="4">
    <source>
        <dbReference type="ARBA" id="ARBA00017099"/>
    </source>
</evidence>
<evidence type="ECO:0000256" key="1">
    <source>
        <dbReference type="ARBA" id="ARBA00004781"/>
    </source>
</evidence>
<reference evidence="8" key="1">
    <citation type="submission" date="2015-10" db="EMBL/GenBank/DDBJ databases">
        <title>Description of Candidatus Tenderia electrophaga gen. nov, sp. nov., an Uncultivated Electroautotroph from a Biocathode Enrichment.</title>
        <authorList>
            <person name="Eddie B.J."/>
            <person name="Malanoski A.P."/>
            <person name="Wang Z."/>
            <person name="Hall R.J."/>
            <person name="Oh S.D."/>
            <person name="Heiner C."/>
            <person name="Lin B."/>
            <person name="Strycharz-Glaven S.M."/>
        </authorList>
    </citation>
    <scope>NUCLEOTIDE SEQUENCE [LARGE SCALE GENOMIC DNA]</scope>
    <source>
        <strain evidence="8">NRL1</strain>
    </source>
</reference>
<keyword evidence="9" id="KW-1185">Reference proteome</keyword>
<dbReference type="Gene3D" id="3.90.25.10">
    <property type="entry name" value="UDP-galactose 4-epimerase, domain 1"/>
    <property type="match status" value="1"/>
</dbReference>
<proteinExistence type="inferred from homology"/>
<comment type="function">
    <text evidence="6">Catalyzes the reduction of dTDP-6-deoxy-L-lyxo-4-hexulose to yield dTDP-L-rhamnose.</text>
</comment>
<dbReference type="Gene3D" id="3.40.50.720">
    <property type="entry name" value="NAD(P)-binding Rossmann-like Domain"/>
    <property type="match status" value="1"/>
</dbReference>
<dbReference type="PANTHER" id="PTHR10491:SF4">
    <property type="entry name" value="METHIONINE ADENOSYLTRANSFERASE 2 SUBUNIT BETA"/>
    <property type="match status" value="1"/>
</dbReference>
<protein>
    <recommendedName>
        <fullName evidence="4 6">dTDP-4-dehydrorhamnose reductase</fullName>
        <ecNumber evidence="3 6">1.1.1.133</ecNumber>
    </recommendedName>
</protein>
<evidence type="ECO:0000313" key="8">
    <source>
        <dbReference type="EMBL" id="ALP52180.1"/>
    </source>
</evidence>
<dbReference type="GO" id="GO:0005829">
    <property type="term" value="C:cytosol"/>
    <property type="evidence" value="ECO:0007669"/>
    <property type="project" value="TreeGrafter"/>
</dbReference>
<dbReference type="EMBL" id="CP013099">
    <property type="protein sequence ID" value="ALP52180.1"/>
    <property type="molecule type" value="Genomic_DNA"/>
</dbReference>
<dbReference type="CDD" id="cd05254">
    <property type="entry name" value="dTDP_HR_like_SDR_e"/>
    <property type="match status" value="1"/>
</dbReference>
<dbReference type="AlphaFoldDB" id="A0A0S2TAL1"/>
<dbReference type="InterPro" id="IPR036291">
    <property type="entry name" value="NAD(P)-bd_dom_sf"/>
</dbReference>
<accession>A0A0S2TAL1</accession>
<dbReference type="UniPathway" id="UPA00124"/>
<evidence type="ECO:0000256" key="5">
    <source>
        <dbReference type="ARBA" id="ARBA00048200"/>
    </source>
</evidence>
<name>A0A0S2TAL1_9GAMM</name>
<dbReference type="KEGG" id="tee:Tel_02915"/>